<keyword evidence="2" id="KW-1185">Reference proteome</keyword>
<comment type="caution">
    <text evidence="1">The sequence shown here is derived from an EMBL/GenBank/DDBJ whole genome shotgun (WGS) entry which is preliminary data.</text>
</comment>
<proteinExistence type="predicted"/>
<dbReference type="Proteomes" id="UP001595547">
    <property type="component" value="Unassembled WGS sequence"/>
</dbReference>
<evidence type="ECO:0000313" key="1">
    <source>
        <dbReference type="EMBL" id="MFC3181683.1"/>
    </source>
</evidence>
<organism evidence="1 2">
    <name type="scientific">Cypionkella sinensis</name>
    <dbReference type="NCBI Taxonomy" id="1756043"/>
    <lineage>
        <taxon>Bacteria</taxon>
        <taxon>Pseudomonadati</taxon>
        <taxon>Pseudomonadota</taxon>
        <taxon>Alphaproteobacteria</taxon>
        <taxon>Rhodobacterales</taxon>
        <taxon>Paracoccaceae</taxon>
        <taxon>Cypionkella</taxon>
    </lineage>
</organism>
<accession>A0ABV7J1H1</accession>
<reference evidence="2" key="1">
    <citation type="journal article" date="2019" name="Int. J. Syst. Evol. Microbiol.">
        <title>The Global Catalogue of Microorganisms (GCM) 10K type strain sequencing project: providing services to taxonomists for standard genome sequencing and annotation.</title>
        <authorList>
            <consortium name="The Broad Institute Genomics Platform"/>
            <consortium name="The Broad Institute Genome Sequencing Center for Infectious Disease"/>
            <person name="Wu L."/>
            <person name="Ma J."/>
        </authorList>
    </citation>
    <scope>NUCLEOTIDE SEQUENCE [LARGE SCALE GENOMIC DNA]</scope>
    <source>
        <strain evidence="2">KCTC 52039</strain>
    </source>
</reference>
<protein>
    <submittedName>
        <fullName evidence="1">Uncharacterized protein</fullName>
    </submittedName>
</protein>
<name>A0ABV7J1H1_9RHOB</name>
<evidence type="ECO:0000313" key="2">
    <source>
        <dbReference type="Proteomes" id="UP001595547"/>
    </source>
</evidence>
<dbReference type="EMBL" id="JBHRTO010000001">
    <property type="protein sequence ID" value="MFC3181683.1"/>
    <property type="molecule type" value="Genomic_DNA"/>
</dbReference>
<gene>
    <name evidence="1" type="ORF">ACFOGH_11835</name>
</gene>
<dbReference type="RefSeq" id="WP_380073270.1">
    <property type="nucleotide sequence ID" value="NZ_JBHRTO010000001.1"/>
</dbReference>
<sequence>MAEQTLCIGLGPDPAYRLTPLQAVPATTASISFLDAPLQADLIRAFATSLRAPPRASGDRHLA</sequence>